<keyword evidence="2" id="KW-1185">Reference proteome</keyword>
<name>A0ABP0QK09_9DINO</name>
<comment type="caution">
    <text evidence="1">The sequence shown here is derived from an EMBL/GenBank/DDBJ whole genome shotgun (WGS) entry which is preliminary data.</text>
</comment>
<evidence type="ECO:0000313" key="1">
    <source>
        <dbReference type="EMBL" id="CAK9088374.1"/>
    </source>
</evidence>
<evidence type="ECO:0000313" key="2">
    <source>
        <dbReference type="Proteomes" id="UP001642464"/>
    </source>
</evidence>
<dbReference type="EMBL" id="CAXAMM010039685">
    <property type="protein sequence ID" value="CAK9088374.1"/>
    <property type="molecule type" value="Genomic_DNA"/>
</dbReference>
<organism evidence="1 2">
    <name type="scientific">Durusdinium trenchii</name>
    <dbReference type="NCBI Taxonomy" id="1381693"/>
    <lineage>
        <taxon>Eukaryota</taxon>
        <taxon>Sar</taxon>
        <taxon>Alveolata</taxon>
        <taxon>Dinophyceae</taxon>
        <taxon>Suessiales</taxon>
        <taxon>Symbiodiniaceae</taxon>
        <taxon>Durusdinium</taxon>
    </lineage>
</organism>
<protein>
    <submittedName>
        <fullName evidence="1">Uncharacterized protein</fullName>
    </submittedName>
</protein>
<accession>A0ABP0QK09</accession>
<reference evidence="1 2" key="1">
    <citation type="submission" date="2024-02" db="EMBL/GenBank/DDBJ databases">
        <authorList>
            <person name="Chen Y."/>
            <person name="Shah S."/>
            <person name="Dougan E. K."/>
            <person name="Thang M."/>
            <person name="Chan C."/>
        </authorList>
    </citation>
    <scope>NUCLEOTIDE SEQUENCE [LARGE SCALE GENOMIC DNA]</scope>
</reference>
<gene>
    <name evidence="1" type="ORF">SCF082_LOCUS41736</name>
</gene>
<dbReference type="Proteomes" id="UP001642464">
    <property type="component" value="Unassembled WGS sequence"/>
</dbReference>
<proteinExistence type="predicted"/>
<sequence>MTMEAFHAEYLLWAEGAGVPPEQRASNRTFRNVYDNGWRQLLVMRKISQHSRCDQCAKFSARIGSCSDAERPNVEMAQKIHIDGVKAFRCLQDRLQMLSIESTTTTESAPTQSVLKIDIDGLDQAKTRWPRNLSSAKALSQLWRPNIHIVGFIAHGVCEGFLILDNDIPKDASMEMTVLDMVLDWCSDILSKKGIVFPEHLVLEDFLSILETKVMPSKGREMRCCILKGTLNYKAFFEQLDISISGLVPNAKGGEPDVNHSWRFIAREEPYFPDLPSLDRENGEPWRPTEIGDYAPNGKDCVMLVKELVSSDCLSQQPLVILPHDYLPRLCQPLAGMPRTVLADRARKEFLKTAAAVEAKPWNLTRAAAALRDWVDTWLINPLVLGIIAMKWCFFQQSNKTG</sequence>